<keyword evidence="1" id="KW-1133">Transmembrane helix</keyword>
<dbReference type="STRING" id="1071918.SAMN05421544_10421"/>
<reference evidence="2 3" key="1">
    <citation type="submission" date="2016-10" db="EMBL/GenBank/DDBJ databases">
        <authorList>
            <person name="de Groot N.N."/>
        </authorList>
    </citation>
    <scope>NUCLEOTIDE SEQUENCE [LARGE SCALE GENOMIC DNA]</scope>
    <source>
        <strain evidence="2 3">DSM 24015</strain>
    </source>
</reference>
<protein>
    <submittedName>
        <fullName evidence="2">Uncharacterized protein</fullName>
    </submittedName>
</protein>
<dbReference type="EMBL" id="FNAS01000004">
    <property type="protein sequence ID" value="SDE15643.1"/>
    <property type="molecule type" value="Genomic_DNA"/>
</dbReference>
<evidence type="ECO:0000313" key="2">
    <source>
        <dbReference type="EMBL" id="SDE15643.1"/>
    </source>
</evidence>
<organism evidence="2 3">
    <name type="scientific">Riemerella columbipharyngis</name>
    <dbReference type="NCBI Taxonomy" id="1071918"/>
    <lineage>
        <taxon>Bacteria</taxon>
        <taxon>Pseudomonadati</taxon>
        <taxon>Bacteroidota</taxon>
        <taxon>Flavobacteriia</taxon>
        <taxon>Flavobacteriales</taxon>
        <taxon>Weeksellaceae</taxon>
        <taxon>Riemerella</taxon>
    </lineage>
</organism>
<sequence length="49" mass="5672">MKSFLKHLISKWKEINTEGYEKTIVFELSLGQIILIVITLIGLLWIAIN</sequence>
<accession>A0A1G7ALM0</accession>
<dbReference type="AlphaFoldDB" id="A0A1G7ALM0"/>
<name>A0A1G7ALM0_9FLAO</name>
<keyword evidence="3" id="KW-1185">Reference proteome</keyword>
<keyword evidence="1" id="KW-0812">Transmembrane</keyword>
<evidence type="ECO:0000256" key="1">
    <source>
        <dbReference type="SAM" id="Phobius"/>
    </source>
</evidence>
<keyword evidence="1" id="KW-0472">Membrane</keyword>
<evidence type="ECO:0000313" key="3">
    <source>
        <dbReference type="Proteomes" id="UP000198517"/>
    </source>
</evidence>
<proteinExistence type="predicted"/>
<feature type="transmembrane region" description="Helical" evidence="1">
    <location>
        <begin position="30"/>
        <end position="48"/>
    </location>
</feature>
<dbReference type="Proteomes" id="UP000198517">
    <property type="component" value="Unassembled WGS sequence"/>
</dbReference>
<gene>
    <name evidence="2" type="ORF">SAMN05421544_10421</name>
</gene>